<protein>
    <recommendedName>
        <fullName evidence="3">Zn(2)-C6 fungal-type domain-containing protein</fullName>
    </recommendedName>
</protein>
<dbReference type="PANTHER" id="PTHR47256">
    <property type="entry name" value="ZN(II)2CYS6 TRANSCRIPTION FACTOR (EUROFUNG)-RELATED"/>
    <property type="match status" value="1"/>
</dbReference>
<dbReference type="PROSITE" id="PS00463">
    <property type="entry name" value="ZN2_CY6_FUNGAL_1"/>
    <property type="match status" value="1"/>
</dbReference>
<dbReference type="Pfam" id="PF00172">
    <property type="entry name" value="Zn_clus"/>
    <property type="match status" value="1"/>
</dbReference>
<evidence type="ECO:0000256" key="1">
    <source>
        <dbReference type="ARBA" id="ARBA00023242"/>
    </source>
</evidence>
<name>W9NP03_FUSOX</name>
<dbReference type="AlphaFoldDB" id="W9NP03"/>
<feature type="region of interest" description="Disordered" evidence="2">
    <location>
        <begin position="1"/>
        <end position="49"/>
    </location>
</feature>
<dbReference type="PROSITE" id="PS50048">
    <property type="entry name" value="ZN2_CY6_FUNGAL_2"/>
    <property type="match status" value="1"/>
</dbReference>
<keyword evidence="1" id="KW-0539">Nucleus</keyword>
<dbReference type="SMART" id="SM00066">
    <property type="entry name" value="GAL4"/>
    <property type="match status" value="1"/>
</dbReference>
<reference evidence="4" key="1">
    <citation type="submission" date="2011-10" db="EMBL/GenBank/DDBJ databases">
        <title>The Genome Sequence of Fusarium oxysporum HDV247.</title>
        <authorList>
            <consortium name="The Broad Institute Genome Sequencing Platform"/>
            <person name="Ma L.-J."/>
            <person name="Gale L.R."/>
            <person name="Schwartz D.C."/>
            <person name="Zhou S."/>
            <person name="Corby-Kistler H."/>
            <person name="Young S.K."/>
            <person name="Zeng Q."/>
            <person name="Gargeya S."/>
            <person name="Fitzgerald M."/>
            <person name="Haas B."/>
            <person name="Abouelleil A."/>
            <person name="Alvarado L."/>
            <person name="Arachchi H.M."/>
            <person name="Berlin A."/>
            <person name="Brown A."/>
            <person name="Chapman S.B."/>
            <person name="Chen Z."/>
            <person name="Dunbar C."/>
            <person name="Freedman E."/>
            <person name="Gearin G."/>
            <person name="Goldberg J."/>
            <person name="Griggs A."/>
            <person name="Gujja S."/>
            <person name="Heiman D."/>
            <person name="Howarth C."/>
            <person name="Larson L."/>
            <person name="Lui A."/>
            <person name="MacDonald P.J.P."/>
            <person name="Montmayeur A."/>
            <person name="Murphy C."/>
            <person name="Neiman D."/>
            <person name="Pearson M."/>
            <person name="Priest M."/>
            <person name="Roberts A."/>
            <person name="Saif S."/>
            <person name="Shea T."/>
            <person name="Shenoy N."/>
            <person name="Sisk P."/>
            <person name="Stolte C."/>
            <person name="Sykes S."/>
            <person name="Wortman J."/>
            <person name="Nusbaum C."/>
            <person name="Birren B."/>
        </authorList>
    </citation>
    <scope>NUCLEOTIDE SEQUENCE [LARGE SCALE GENOMIC DNA]</scope>
    <source>
        <strain evidence="4">HDV247</strain>
    </source>
</reference>
<dbReference type="InterPro" id="IPR001138">
    <property type="entry name" value="Zn2Cys6_DnaBD"/>
</dbReference>
<evidence type="ECO:0000256" key="2">
    <source>
        <dbReference type="SAM" id="MobiDB-lite"/>
    </source>
</evidence>
<organism evidence="4">
    <name type="scientific">Fusarium oxysporum f. sp. pisi HDV247</name>
    <dbReference type="NCBI Taxonomy" id="1080344"/>
    <lineage>
        <taxon>Eukaryota</taxon>
        <taxon>Fungi</taxon>
        <taxon>Dikarya</taxon>
        <taxon>Ascomycota</taxon>
        <taxon>Pezizomycotina</taxon>
        <taxon>Sordariomycetes</taxon>
        <taxon>Hypocreomycetidae</taxon>
        <taxon>Hypocreales</taxon>
        <taxon>Nectriaceae</taxon>
        <taxon>Fusarium</taxon>
        <taxon>Fusarium oxysporum species complex</taxon>
    </lineage>
</organism>
<dbReference type="PRINTS" id="PR00755">
    <property type="entry name" value="AFLATOXINBRP"/>
</dbReference>
<sequence length="252" mass="27005">MSSRGPPPSLSDNQSHMSGSKFRKLLPAPASKSKGTSSNSSRVPSLQPRLLPRTNLTRIACEPCRKRKSKCCGERPKCKACINRGLECHYQASYQDLLDLMRKHDEIQEKASIYERIYNLLINLPEQDSHAVLNRLRASPDVATTILRVALAPGTKLCEGQAVENLSDWLPGALSSGSGGLSAVGTPVSYNASLGGTSASTPAGGVSGNASYFLSIETKNVTSSNPDEMVSSISDDCQGRRSFRLPHGPTVC</sequence>
<reference evidence="4" key="2">
    <citation type="submission" date="2012-05" db="EMBL/GenBank/DDBJ databases">
        <title>Annotation of the Genome Sequence of Fusarium oxysporum HDV247.</title>
        <authorList>
            <consortium name="The Broad Institute Genomics Platform"/>
            <person name="Ma L.-J."/>
            <person name="Corby-Kistler H."/>
            <person name="Broz K."/>
            <person name="Gale L.R."/>
            <person name="Jonkers W."/>
            <person name="O'Donnell K."/>
            <person name="Ploetz R."/>
            <person name="Steinberg C."/>
            <person name="Schwartz D.C."/>
            <person name="VanEtten H."/>
            <person name="Zhou S."/>
            <person name="Young S.K."/>
            <person name="Zeng Q."/>
            <person name="Gargeya S."/>
            <person name="Fitzgerald M."/>
            <person name="Abouelleil A."/>
            <person name="Alvarado L."/>
            <person name="Chapman S.B."/>
            <person name="Gainer-Dewar J."/>
            <person name="Goldberg J."/>
            <person name="Griggs A."/>
            <person name="Gujja S."/>
            <person name="Hansen M."/>
            <person name="Howarth C."/>
            <person name="Imamovic A."/>
            <person name="Ireland A."/>
            <person name="Larimer J."/>
            <person name="McCowan C."/>
            <person name="Murphy C."/>
            <person name="Pearson M."/>
            <person name="Poon T.W."/>
            <person name="Priest M."/>
            <person name="Roberts A."/>
            <person name="Saif S."/>
            <person name="Shea T."/>
            <person name="Sykes S."/>
            <person name="Wortman J."/>
            <person name="Nusbaum C."/>
            <person name="Birren B."/>
        </authorList>
    </citation>
    <scope>NUCLEOTIDE SEQUENCE</scope>
    <source>
        <strain evidence="4">HDV247</strain>
    </source>
</reference>
<evidence type="ECO:0000313" key="4">
    <source>
        <dbReference type="EMBL" id="EXA32456.1"/>
    </source>
</evidence>
<accession>W9NP03</accession>
<dbReference type="CDD" id="cd00067">
    <property type="entry name" value="GAL4"/>
    <property type="match status" value="1"/>
</dbReference>
<dbReference type="EMBL" id="JH650995">
    <property type="protein sequence ID" value="EXA32456.1"/>
    <property type="molecule type" value="Genomic_DNA"/>
</dbReference>
<feature type="domain" description="Zn(2)-C6 fungal-type" evidence="3">
    <location>
        <begin position="60"/>
        <end position="90"/>
    </location>
</feature>
<gene>
    <name evidence="4" type="ORF">FOVG_16291</name>
</gene>
<dbReference type="Gene3D" id="4.10.240.10">
    <property type="entry name" value="Zn(2)-C6 fungal-type DNA-binding domain"/>
    <property type="match status" value="1"/>
</dbReference>
<dbReference type="PANTHER" id="PTHR47256:SF1">
    <property type="entry name" value="ZN(II)2CYS6 TRANSCRIPTION FACTOR (EUROFUNG)"/>
    <property type="match status" value="1"/>
</dbReference>
<dbReference type="HOGENOM" id="CLU_1102820_0_0_1"/>
<proteinExistence type="predicted"/>
<dbReference type="InterPro" id="IPR053187">
    <property type="entry name" value="Notoamide_regulator"/>
</dbReference>
<dbReference type="GO" id="GO:0008270">
    <property type="term" value="F:zinc ion binding"/>
    <property type="evidence" value="ECO:0007669"/>
    <property type="project" value="InterPro"/>
</dbReference>
<evidence type="ECO:0000259" key="3">
    <source>
        <dbReference type="PROSITE" id="PS50048"/>
    </source>
</evidence>
<dbReference type="InterPro" id="IPR036864">
    <property type="entry name" value="Zn2-C6_fun-type_DNA-bd_sf"/>
</dbReference>
<dbReference type="Proteomes" id="UP000030751">
    <property type="component" value="Unassembled WGS sequence"/>
</dbReference>
<feature type="compositionally biased region" description="Low complexity" evidence="2">
    <location>
        <begin position="31"/>
        <end position="41"/>
    </location>
</feature>
<dbReference type="SUPFAM" id="SSF57701">
    <property type="entry name" value="Zn2/Cys6 DNA-binding domain"/>
    <property type="match status" value="1"/>
</dbReference>
<dbReference type="GO" id="GO:0000981">
    <property type="term" value="F:DNA-binding transcription factor activity, RNA polymerase II-specific"/>
    <property type="evidence" value="ECO:0007669"/>
    <property type="project" value="InterPro"/>
</dbReference>